<dbReference type="PROSITE" id="PS50113">
    <property type="entry name" value="PAC"/>
    <property type="match status" value="1"/>
</dbReference>
<dbReference type="PROSITE" id="PS50109">
    <property type="entry name" value="HIS_KIN"/>
    <property type="match status" value="1"/>
</dbReference>
<keyword evidence="4" id="KW-1133">Transmembrane helix</keyword>
<protein>
    <recommendedName>
        <fullName evidence="2">histidine kinase</fullName>
        <ecNumber evidence="2">2.7.13.3</ecNumber>
    </recommendedName>
</protein>
<dbReference type="Gene3D" id="1.10.287.130">
    <property type="match status" value="1"/>
</dbReference>
<evidence type="ECO:0000259" key="6">
    <source>
        <dbReference type="PROSITE" id="PS50112"/>
    </source>
</evidence>
<feature type="domain" description="PAC" evidence="7">
    <location>
        <begin position="375"/>
        <end position="427"/>
    </location>
</feature>
<dbReference type="InterPro" id="IPR000700">
    <property type="entry name" value="PAS-assoc_C"/>
</dbReference>
<accession>A0A0S4M330</accession>
<keyword evidence="9" id="KW-1185">Reference proteome</keyword>
<dbReference type="EMBL" id="LN906597">
    <property type="protein sequence ID" value="CUT18181.1"/>
    <property type="molecule type" value="Genomic_DNA"/>
</dbReference>
<dbReference type="Gene3D" id="3.30.565.10">
    <property type="entry name" value="Histidine kinase-like ATPase, C-terminal domain"/>
    <property type="match status" value="1"/>
</dbReference>
<dbReference type="SUPFAM" id="SSF55785">
    <property type="entry name" value="PYP-like sensor domain (PAS domain)"/>
    <property type="match status" value="1"/>
</dbReference>
<keyword evidence="3" id="KW-0597">Phosphoprotein</keyword>
<dbReference type="PRINTS" id="PR00344">
    <property type="entry name" value="BCTRLSENSOR"/>
</dbReference>
<evidence type="ECO:0000259" key="5">
    <source>
        <dbReference type="PROSITE" id="PS50109"/>
    </source>
</evidence>
<evidence type="ECO:0000256" key="2">
    <source>
        <dbReference type="ARBA" id="ARBA00012438"/>
    </source>
</evidence>
<sequence>MIGVKNKNGLFSGNSYLITPILLLGLISVFAFSFFANYRHQRYLYQRGTLNEDIVLFSHLLVRSVSIPINSLIHLSNFHQPTIKDYAFFNGVERLAHLNMVSDLVWMDKNGRVIYEKSRKKYLKDRLSRVVCPIHSICWKSLFKEAESQKRKIGFYEKVDIEDKSKFFLIYSYPLLTDKNQFEGVIFLRFLITDFIGKNILPEFFSQRYKILYLPFYLQSHDSGSLDVLNEVISTTTTVFFGDVGLRFKFTVSDNHIRWISIFLSVTGVVFSLILFWSLMTLRYDIKRRERAEYLLLEQQGFMKSIENCLSTAIFAVDLAGKIIHVNNAFCQFVDYPEQFLLGLYLPFDFLLPSDEQNSLDEFYNAVSSQRKLAQPLEFFIKRRSGEKISVLVYVAPLLTLDSKCIGNIITAIDIHEQKRLQKLMRWQQKRLELTSHLVTVGETASFLAHELNQPLGAIVAYATAVNNILKEGTFTNKQLLDITQKIISQSERASDIVRRVYSFVRRHDLVRTTVDLRDVVRRSVDAMDNNIRENSVIIKFDLPDFPCFVNADATLLVQVFINLVKNAIESMLNINYNRKIEISIEDCISEYAVMVRDNGVGVPTDICHRIFDAFVTTSNEGMGLGLSICRSIIESHRGVLDFETDCGKGTVFIVRLMKDSDDL</sequence>
<dbReference type="CDD" id="cd00082">
    <property type="entry name" value="HisKA"/>
    <property type="match status" value="1"/>
</dbReference>
<dbReference type="PANTHER" id="PTHR43065:SF42">
    <property type="entry name" value="TWO-COMPONENT SENSOR PPRA"/>
    <property type="match status" value="1"/>
</dbReference>
<evidence type="ECO:0000313" key="9">
    <source>
        <dbReference type="Proteomes" id="UP000198651"/>
    </source>
</evidence>
<dbReference type="Gene3D" id="3.30.450.20">
    <property type="entry name" value="PAS domain"/>
    <property type="match status" value="1"/>
</dbReference>
<organism evidence="8 9">
    <name type="scientific">Candidatus Ichthyocystis hellenicum</name>
    <dbReference type="NCBI Taxonomy" id="1561003"/>
    <lineage>
        <taxon>Bacteria</taxon>
        <taxon>Pseudomonadati</taxon>
        <taxon>Pseudomonadota</taxon>
        <taxon>Betaproteobacteria</taxon>
        <taxon>Burkholderiales</taxon>
        <taxon>Candidatus Ichthyocystis</taxon>
    </lineage>
</organism>
<dbReference type="OrthoDB" id="1931120at2"/>
<dbReference type="EC" id="2.7.13.3" evidence="2"/>
<dbReference type="AlphaFoldDB" id="A0A0S4M330"/>
<keyword evidence="8" id="KW-0808">Transferase</keyword>
<dbReference type="InterPro" id="IPR036097">
    <property type="entry name" value="HisK_dim/P_sf"/>
</dbReference>
<evidence type="ECO:0000313" key="8">
    <source>
        <dbReference type="EMBL" id="CUT18181.1"/>
    </source>
</evidence>
<evidence type="ECO:0000256" key="3">
    <source>
        <dbReference type="ARBA" id="ARBA00022553"/>
    </source>
</evidence>
<gene>
    <name evidence="8" type="ORF">Ark11_1380</name>
</gene>
<keyword evidence="4" id="KW-0812">Transmembrane</keyword>
<dbReference type="Pfam" id="PF13426">
    <property type="entry name" value="PAS_9"/>
    <property type="match status" value="1"/>
</dbReference>
<dbReference type="InterPro" id="IPR005467">
    <property type="entry name" value="His_kinase_dom"/>
</dbReference>
<comment type="catalytic activity">
    <reaction evidence="1">
        <text>ATP + protein L-histidine = ADP + protein N-phospho-L-histidine.</text>
        <dbReference type="EC" id="2.7.13.3"/>
    </reaction>
</comment>
<dbReference type="InterPro" id="IPR003594">
    <property type="entry name" value="HATPase_dom"/>
</dbReference>
<evidence type="ECO:0000256" key="4">
    <source>
        <dbReference type="SAM" id="Phobius"/>
    </source>
</evidence>
<dbReference type="SUPFAM" id="SSF47384">
    <property type="entry name" value="Homodimeric domain of signal transducing histidine kinase"/>
    <property type="match status" value="1"/>
</dbReference>
<feature type="transmembrane region" description="Helical" evidence="4">
    <location>
        <begin position="257"/>
        <end position="280"/>
    </location>
</feature>
<feature type="transmembrane region" description="Helical" evidence="4">
    <location>
        <begin position="16"/>
        <end position="38"/>
    </location>
</feature>
<dbReference type="InterPro" id="IPR036890">
    <property type="entry name" value="HATPase_C_sf"/>
</dbReference>
<dbReference type="CDD" id="cd00130">
    <property type="entry name" value="PAS"/>
    <property type="match status" value="1"/>
</dbReference>
<dbReference type="SMART" id="SM00387">
    <property type="entry name" value="HATPase_c"/>
    <property type="match status" value="1"/>
</dbReference>
<reference evidence="9" key="1">
    <citation type="submission" date="2015-11" db="EMBL/GenBank/DDBJ databases">
        <authorList>
            <person name="Seth-Smith H.M.B."/>
        </authorList>
    </citation>
    <scope>NUCLEOTIDE SEQUENCE [LARGE SCALE GENOMIC DNA]</scope>
    <source>
        <strain evidence="9">2013Ark11</strain>
    </source>
</reference>
<dbReference type="STRING" id="1561003.Ark11_1380"/>
<dbReference type="PROSITE" id="PS50112">
    <property type="entry name" value="PAS"/>
    <property type="match status" value="1"/>
</dbReference>
<feature type="domain" description="PAS" evidence="6">
    <location>
        <begin position="298"/>
        <end position="370"/>
    </location>
</feature>
<evidence type="ECO:0000256" key="1">
    <source>
        <dbReference type="ARBA" id="ARBA00000085"/>
    </source>
</evidence>
<dbReference type="InterPro" id="IPR035965">
    <property type="entry name" value="PAS-like_dom_sf"/>
</dbReference>
<dbReference type="SMART" id="SM00388">
    <property type="entry name" value="HisKA"/>
    <property type="match status" value="1"/>
</dbReference>
<dbReference type="Proteomes" id="UP000198651">
    <property type="component" value="Chromosome I"/>
</dbReference>
<dbReference type="InterPro" id="IPR003661">
    <property type="entry name" value="HisK_dim/P_dom"/>
</dbReference>
<dbReference type="RefSeq" id="WP_092343258.1">
    <property type="nucleotide sequence ID" value="NZ_LN906597.1"/>
</dbReference>
<proteinExistence type="predicted"/>
<keyword evidence="8" id="KW-0418">Kinase</keyword>
<dbReference type="PANTHER" id="PTHR43065">
    <property type="entry name" value="SENSOR HISTIDINE KINASE"/>
    <property type="match status" value="1"/>
</dbReference>
<dbReference type="InterPro" id="IPR004358">
    <property type="entry name" value="Sig_transdc_His_kin-like_C"/>
</dbReference>
<dbReference type="SMART" id="SM00091">
    <property type="entry name" value="PAS"/>
    <property type="match status" value="1"/>
</dbReference>
<dbReference type="Pfam" id="PF00512">
    <property type="entry name" value="HisKA"/>
    <property type="match status" value="1"/>
</dbReference>
<dbReference type="SUPFAM" id="SSF55874">
    <property type="entry name" value="ATPase domain of HSP90 chaperone/DNA topoisomerase II/histidine kinase"/>
    <property type="match status" value="1"/>
</dbReference>
<name>A0A0S4M330_9BURK</name>
<dbReference type="GO" id="GO:0000155">
    <property type="term" value="F:phosphorelay sensor kinase activity"/>
    <property type="evidence" value="ECO:0007669"/>
    <property type="project" value="InterPro"/>
</dbReference>
<feature type="domain" description="Histidine kinase" evidence="5">
    <location>
        <begin position="447"/>
        <end position="661"/>
    </location>
</feature>
<dbReference type="InterPro" id="IPR000014">
    <property type="entry name" value="PAS"/>
</dbReference>
<keyword evidence="4" id="KW-0472">Membrane</keyword>
<dbReference type="NCBIfam" id="TIGR00229">
    <property type="entry name" value="sensory_box"/>
    <property type="match status" value="1"/>
</dbReference>
<evidence type="ECO:0000259" key="7">
    <source>
        <dbReference type="PROSITE" id="PS50113"/>
    </source>
</evidence>
<dbReference type="Pfam" id="PF02518">
    <property type="entry name" value="HATPase_c"/>
    <property type="match status" value="1"/>
</dbReference>